<dbReference type="OrthoDB" id="6629508at2"/>
<gene>
    <name evidence="1" type="ORF">EB837_13790</name>
</gene>
<dbReference type="EMBL" id="RHFN01000013">
    <property type="protein sequence ID" value="ROU13324.1"/>
    <property type="molecule type" value="Genomic_DNA"/>
</dbReference>
<evidence type="ECO:0000313" key="1">
    <source>
        <dbReference type="EMBL" id="ROU13324.1"/>
    </source>
</evidence>
<organism evidence="1 2">
    <name type="scientific">Kluyvera ascorbata</name>
    <dbReference type="NCBI Taxonomy" id="51288"/>
    <lineage>
        <taxon>Bacteria</taxon>
        <taxon>Pseudomonadati</taxon>
        <taxon>Pseudomonadota</taxon>
        <taxon>Gammaproteobacteria</taxon>
        <taxon>Enterobacterales</taxon>
        <taxon>Enterobacteriaceae</taxon>
        <taxon>Kluyvera</taxon>
    </lineage>
</organism>
<evidence type="ECO:0000313" key="2">
    <source>
        <dbReference type="Proteomes" id="UP000268051"/>
    </source>
</evidence>
<sequence length="62" mass="7153">MNVREFTNSADGRVFRGCDDDRISRSFRLFLEKTTGFARFAVKTSRSDRSSDITILIIFLIC</sequence>
<protein>
    <submittedName>
        <fullName evidence="1">Uncharacterized protein</fullName>
    </submittedName>
</protein>
<dbReference type="AlphaFoldDB" id="A0A3N2S0Z2"/>
<dbReference type="Proteomes" id="UP000268051">
    <property type="component" value="Unassembled WGS sequence"/>
</dbReference>
<proteinExistence type="predicted"/>
<reference evidence="1 2" key="1">
    <citation type="submission" date="2018-10" db="EMBL/GenBank/DDBJ databases">
        <title>Horizontal transference of carbapenem resistance between Klebsiella pneumoniae and Kluyvera ascorbata during abdominal infection: a case report.</title>
        <authorList>
            <person name="Raro O.H.F."/>
            <person name="Lima-Morales D."/>
            <person name="Barth A.L."/>
            <person name="Paim T.G.S."/>
            <person name="Mott M.P."/>
            <person name="Riche C.V.W."/>
            <person name="Teixeira U.F."/>
            <person name="Waechter F."/>
            <person name="Dias C.A.G."/>
        </authorList>
    </citation>
    <scope>NUCLEOTIDE SEQUENCE [LARGE SCALE GENOMIC DNA]</scope>
    <source>
        <strain evidence="1 2">OT2</strain>
    </source>
</reference>
<accession>A0A3N2S0Z2</accession>
<name>A0A3N2S0Z2_9ENTR</name>
<comment type="caution">
    <text evidence="1">The sequence shown here is derived from an EMBL/GenBank/DDBJ whole genome shotgun (WGS) entry which is preliminary data.</text>
</comment>